<feature type="transmembrane region" description="Helical" evidence="1">
    <location>
        <begin position="233"/>
        <end position="250"/>
    </location>
</feature>
<keyword evidence="1" id="KW-1133">Transmembrane helix</keyword>
<protein>
    <recommendedName>
        <fullName evidence="4">Transmembrane protein</fullName>
    </recommendedName>
</protein>
<dbReference type="EMBL" id="JAGKQM010000003">
    <property type="protein sequence ID" value="KAH0936015.1"/>
    <property type="molecule type" value="Genomic_DNA"/>
</dbReference>
<comment type="caution">
    <text evidence="2">The sequence shown here is derived from an EMBL/GenBank/DDBJ whole genome shotgun (WGS) entry which is preliminary data.</text>
</comment>
<organism evidence="2 3">
    <name type="scientific">Brassica napus</name>
    <name type="common">Rape</name>
    <dbReference type="NCBI Taxonomy" id="3708"/>
    <lineage>
        <taxon>Eukaryota</taxon>
        <taxon>Viridiplantae</taxon>
        <taxon>Streptophyta</taxon>
        <taxon>Embryophyta</taxon>
        <taxon>Tracheophyta</taxon>
        <taxon>Spermatophyta</taxon>
        <taxon>Magnoliopsida</taxon>
        <taxon>eudicotyledons</taxon>
        <taxon>Gunneridae</taxon>
        <taxon>Pentapetalae</taxon>
        <taxon>rosids</taxon>
        <taxon>malvids</taxon>
        <taxon>Brassicales</taxon>
        <taxon>Brassicaceae</taxon>
        <taxon>Brassiceae</taxon>
        <taxon>Brassica</taxon>
    </lineage>
</organism>
<keyword evidence="1" id="KW-0812">Transmembrane</keyword>
<evidence type="ECO:0008006" key="4">
    <source>
        <dbReference type="Google" id="ProtNLM"/>
    </source>
</evidence>
<proteinExistence type="predicted"/>
<keyword evidence="1" id="KW-0472">Membrane</keyword>
<evidence type="ECO:0000313" key="3">
    <source>
        <dbReference type="Proteomes" id="UP000824890"/>
    </source>
</evidence>
<evidence type="ECO:0000256" key="1">
    <source>
        <dbReference type="SAM" id="Phobius"/>
    </source>
</evidence>
<name>A0ABQ8E338_BRANA</name>
<evidence type="ECO:0000313" key="2">
    <source>
        <dbReference type="EMBL" id="KAH0936015.1"/>
    </source>
</evidence>
<feature type="non-terminal residue" evidence="2">
    <location>
        <position position="326"/>
    </location>
</feature>
<gene>
    <name evidence="2" type="ORF">HID58_013132</name>
</gene>
<sequence>MTELVFFSAIPLAPSSGGRRWVFFRRSATPTFSPYPIPLPVVLRALPFFLASLALVLAGLLPDPVTKTMFWVCPQRLWREGEVVIVRMFTGGAVDLVDLGFVLRWFWVSFATGACRNEVRRCFFSSGLPPPLLSPVSSFGRKFRASHETARLRSSLGTSSLAQVTTTMDSMVICSTLPSCYRRHLLGFEDNRGGDSLALRWSSLSPCGYMLSRRVMPPFVLHALVQSSDKIDFVLFHGFCCILCVAWALYRLRLTVTRASLCAVLVWRSFCLRVEIVRLVGRGPPPAELRDVSQALPSMPARSHFGEFSTDFPGYSLASARSALKR</sequence>
<reference evidence="2 3" key="1">
    <citation type="submission" date="2021-05" db="EMBL/GenBank/DDBJ databases">
        <title>Genome Assembly of Synthetic Allotetraploid Brassica napus Reveals Homoeologous Exchanges between Subgenomes.</title>
        <authorList>
            <person name="Davis J.T."/>
        </authorList>
    </citation>
    <scope>NUCLEOTIDE SEQUENCE [LARGE SCALE GENOMIC DNA]</scope>
    <source>
        <strain evidence="3">cv. Da-Ae</strain>
        <tissue evidence="2">Seedling</tissue>
    </source>
</reference>
<feature type="transmembrane region" description="Helical" evidence="1">
    <location>
        <begin position="83"/>
        <end position="107"/>
    </location>
</feature>
<dbReference type="Proteomes" id="UP000824890">
    <property type="component" value="Unassembled WGS sequence"/>
</dbReference>
<feature type="transmembrane region" description="Helical" evidence="1">
    <location>
        <begin position="41"/>
        <end position="62"/>
    </location>
</feature>
<keyword evidence="3" id="KW-1185">Reference proteome</keyword>
<accession>A0ABQ8E338</accession>